<dbReference type="GO" id="GO:0000422">
    <property type="term" value="P:autophagy of mitochondrion"/>
    <property type="evidence" value="ECO:0007669"/>
    <property type="project" value="TreeGrafter"/>
</dbReference>
<evidence type="ECO:0000313" key="8">
    <source>
        <dbReference type="Proteomes" id="UP001652626"/>
    </source>
</evidence>
<proteinExistence type="predicted"/>
<dbReference type="SMART" id="SM00220">
    <property type="entry name" value="S_TKc"/>
    <property type="match status" value="1"/>
</dbReference>
<dbReference type="GO" id="GO:0004674">
    <property type="term" value="F:protein serine/threonine kinase activity"/>
    <property type="evidence" value="ECO:0007669"/>
    <property type="project" value="InterPro"/>
</dbReference>
<dbReference type="InterPro" id="IPR048941">
    <property type="entry name" value="ATG1-like_MIT2"/>
</dbReference>
<dbReference type="GO" id="GO:0000045">
    <property type="term" value="P:autophagosome assembly"/>
    <property type="evidence" value="ECO:0007669"/>
    <property type="project" value="TreeGrafter"/>
</dbReference>
<dbReference type="GO" id="GO:0005829">
    <property type="term" value="C:cytosol"/>
    <property type="evidence" value="ECO:0007669"/>
    <property type="project" value="TreeGrafter"/>
</dbReference>
<feature type="compositionally biased region" description="Polar residues" evidence="6">
    <location>
        <begin position="470"/>
        <end position="488"/>
    </location>
</feature>
<dbReference type="PANTHER" id="PTHR24348">
    <property type="entry name" value="SERINE/THREONINE-PROTEIN KINASE UNC-51-RELATED"/>
    <property type="match status" value="1"/>
</dbReference>
<evidence type="ECO:0000256" key="2">
    <source>
        <dbReference type="ARBA" id="ARBA00022741"/>
    </source>
</evidence>
<dbReference type="GO" id="GO:0010508">
    <property type="term" value="P:positive regulation of autophagy"/>
    <property type="evidence" value="ECO:0007669"/>
    <property type="project" value="TreeGrafter"/>
</dbReference>
<organism evidence="8 9">
    <name type="scientific">Vanessa tameamea</name>
    <name type="common">Kamehameha butterfly</name>
    <dbReference type="NCBI Taxonomy" id="334116"/>
    <lineage>
        <taxon>Eukaryota</taxon>
        <taxon>Metazoa</taxon>
        <taxon>Ecdysozoa</taxon>
        <taxon>Arthropoda</taxon>
        <taxon>Hexapoda</taxon>
        <taxon>Insecta</taxon>
        <taxon>Pterygota</taxon>
        <taxon>Neoptera</taxon>
        <taxon>Endopterygota</taxon>
        <taxon>Lepidoptera</taxon>
        <taxon>Glossata</taxon>
        <taxon>Ditrysia</taxon>
        <taxon>Papilionoidea</taxon>
        <taxon>Nymphalidae</taxon>
        <taxon>Nymphalinae</taxon>
        <taxon>Vanessa</taxon>
    </lineage>
</organism>
<protein>
    <submittedName>
        <fullName evidence="9">Serine/threonine-protein kinase unc-51 isoform X7</fullName>
    </submittedName>
</protein>
<keyword evidence="2 5" id="KW-0547">Nucleotide-binding</keyword>
<dbReference type="SUPFAM" id="SSF56112">
    <property type="entry name" value="Protein kinase-like (PK-like)"/>
    <property type="match status" value="1"/>
</dbReference>
<dbReference type="GO" id="GO:0005524">
    <property type="term" value="F:ATP binding"/>
    <property type="evidence" value="ECO:0007669"/>
    <property type="project" value="UniProtKB-UniRule"/>
</dbReference>
<evidence type="ECO:0000256" key="3">
    <source>
        <dbReference type="ARBA" id="ARBA00022777"/>
    </source>
</evidence>
<dbReference type="GO" id="GO:0042594">
    <property type="term" value="P:response to starvation"/>
    <property type="evidence" value="ECO:0007669"/>
    <property type="project" value="TreeGrafter"/>
</dbReference>
<name>A0A8B8IT65_VANTA</name>
<keyword evidence="8" id="KW-1185">Reference proteome</keyword>
<dbReference type="Pfam" id="PF00069">
    <property type="entry name" value="Pkinase"/>
    <property type="match status" value="1"/>
</dbReference>
<dbReference type="RefSeq" id="XP_026499722.2">
    <property type="nucleotide sequence ID" value="XM_026643937.2"/>
</dbReference>
<keyword evidence="1" id="KW-0808">Transferase</keyword>
<feature type="domain" description="Protein kinase" evidence="7">
    <location>
        <begin position="22"/>
        <end position="289"/>
    </location>
</feature>
<feature type="region of interest" description="Disordered" evidence="6">
    <location>
        <begin position="294"/>
        <end position="345"/>
    </location>
</feature>
<gene>
    <name evidence="9" type="primary">LOC113403392</name>
</gene>
<evidence type="ECO:0000259" key="7">
    <source>
        <dbReference type="PROSITE" id="PS50011"/>
    </source>
</evidence>
<feature type="region of interest" description="Disordered" evidence="6">
    <location>
        <begin position="360"/>
        <end position="504"/>
    </location>
</feature>
<dbReference type="GO" id="GO:0048675">
    <property type="term" value="P:axon extension"/>
    <property type="evidence" value="ECO:0007669"/>
    <property type="project" value="TreeGrafter"/>
</dbReference>
<dbReference type="Pfam" id="PF21127">
    <property type="entry name" value="ATG1-like_MIT2"/>
    <property type="match status" value="1"/>
</dbReference>
<dbReference type="Gene3D" id="1.10.510.10">
    <property type="entry name" value="Transferase(Phosphotransferase) domain 1"/>
    <property type="match status" value="1"/>
</dbReference>
<dbReference type="AlphaFoldDB" id="A0A8B8IT65"/>
<keyword evidence="3 9" id="KW-0418">Kinase</keyword>
<dbReference type="GO" id="GO:0005776">
    <property type="term" value="C:autophagosome"/>
    <property type="evidence" value="ECO:0007669"/>
    <property type="project" value="TreeGrafter"/>
</dbReference>
<feature type="compositionally biased region" description="Polar residues" evidence="6">
    <location>
        <begin position="431"/>
        <end position="442"/>
    </location>
</feature>
<feature type="compositionally biased region" description="Low complexity" evidence="6">
    <location>
        <begin position="372"/>
        <end position="391"/>
    </location>
</feature>
<dbReference type="InterPro" id="IPR017441">
    <property type="entry name" value="Protein_kinase_ATP_BS"/>
</dbReference>
<dbReference type="PROSITE" id="PS00107">
    <property type="entry name" value="PROTEIN_KINASE_ATP"/>
    <property type="match status" value="1"/>
</dbReference>
<evidence type="ECO:0000256" key="5">
    <source>
        <dbReference type="PROSITE-ProRule" id="PRU10141"/>
    </source>
</evidence>
<dbReference type="PROSITE" id="PS50011">
    <property type="entry name" value="PROTEIN_KINASE_DOM"/>
    <property type="match status" value="1"/>
</dbReference>
<sequence length="730" mass="80015">MSVVKAKALVKMEVIQVGEYEFTKQDIIGHGAFAMVYKGRKRKNPSQSVAVKVVTKKGIQKASEILVKEIKILRELTALHHTNLVAMHDCMDSPAYVYVVMEYCNGGDLADYLQANRLLSEGTIRTFLRQLAEAMRAIHAKGIVHRDLKPQNILLTHNVMPPRTPHPTEITLKIADFGFARFLEEGNMAVTLCGSPMYMAPEVIMSLKYDAKADLWSLGTIVYQCLTGKAPFQATTPHELKAFYENSVDLQPKMPSGTSPELCNLLIGLLRRNARERMPFEVFFNHPFLQRPRTTSITKTNSNSAIPTTSSLRAPVSAPQPPPPPHVAQPTKKPQPTSSAESSDTMWAGAEDFVVVEADSGSADGSHTSHGSSASEAAPRPRSLALVAPAPDASPPALPAHPAHPQSRNPLSVASNVPRSQPIDVLRSNHNRNTTDIGSLSPPTVPFTMRTPPSSRRRSASGSSPPPSLWQVSPTNNSPLRRSGSSPPVSLALKASGESSPKRGALPDALLRGLKLHHDPPVYIPNLQEETILAEEHSKVFSQLNFVLMLAELLSDLAVSCGAPLAALMDASDERCNESVRLGLLVQAMQALAAGLRLAAAHYRSRTLQPTLQVRNVVSLMNGKYKWIVNESKRLHEAGVTPAVCDKILYEHAIELCQMAAIEELFGDVKECERRYMSAQVLLHSLVQRHPLHPHHRTTLSKYRDAVQRRLNCLKGPRKIMDVKLEAGIS</sequence>
<evidence type="ECO:0000313" key="9">
    <source>
        <dbReference type="RefSeq" id="XP_026499722.2"/>
    </source>
</evidence>
<dbReference type="InterPro" id="IPR008271">
    <property type="entry name" value="Ser/Thr_kinase_AS"/>
</dbReference>
<dbReference type="InterPro" id="IPR045269">
    <property type="entry name" value="Atg1-like"/>
</dbReference>
<accession>A0A8B8IT65</accession>
<dbReference type="InterPro" id="IPR011009">
    <property type="entry name" value="Kinase-like_dom_sf"/>
</dbReference>
<dbReference type="InterPro" id="IPR000719">
    <property type="entry name" value="Prot_kinase_dom"/>
</dbReference>
<feature type="compositionally biased region" description="Polar residues" evidence="6">
    <location>
        <begin position="294"/>
        <end position="312"/>
    </location>
</feature>
<dbReference type="Proteomes" id="UP001652626">
    <property type="component" value="Chromosome 13"/>
</dbReference>
<feature type="compositionally biased region" description="Pro residues" evidence="6">
    <location>
        <begin position="318"/>
        <end position="327"/>
    </location>
</feature>
<feature type="compositionally biased region" description="Polar residues" evidence="6">
    <location>
        <begin position="406"/>
        <end position="419"/>
    </location>
</feature>
<reference evidence="9" key="1">
    <citation type="submission" date="2025-08" db="UniProtKB">
        <authorList>
            <consortium name="RefSeq"/>
        </authorList>
    </citation>
    <scope>IDENTIFICATION</scope>
    <source>
        <tissue evidence="9">Whole body</tissue>
    </source>
</reference>
<keyword evidence="4 5" id="KW-0067">ATP-binding</keyword>
<feature type="binding site" evidence="5">
    <location>
        <position position="52"/>
    </location>
    <ligand>
        <name>ATP</name>
        <dbReference type="ChEBI" id="CHEBI:30616"/>
    </ligand>
</feature>
<feature type="compositionally biased region" description="Polar residues" evidence="6">
    <location>
        <begin position="335"/>
        <end position="345"/>
    </location>
</feature>
<evidence type="ECO:0000256" key="6">
    <source>
        <dbReference type="SAM" id="MobiDB-lite"/>
    </source>
</evidence>
<evidence type="ECO:0000256" key="4">
    <source>
        <dbReference type="ARBA" id="ARBA00022840"/>
    </source>
</evidence>
<dbReference type="GeneID" id="113403392"/>
<dbReference type="Gene3D" id="3.30.200.20">
    <property type="entry name" value="Phosphorylase Kinase, domain 1"/>
    <property type="match status" value="1"/>
</dbReference>
<evidence type="ECO:0000256" key="1">
    <source>
        <dbReference type="ARBA" id="ARBA00022679"/>
    </source>
</evidence>
<dbReference type="GO" id="GO:0034045">
    <property type="term" value="C:phagophore assembly site membrane"/>
    <property type="evidence" value="ECO:0007669"/>
    <property type="project" value="TreeGrafter"/>
</dbReference>
<dbReference type="GO" id="GO:0061709">
    <property type="term" value="P:reticulophagy"/>
    <property type="evidence" value="ECO:0007669"/>
    <property type="project" value="TreeGrafter"/>
</dbReference>
<dbReference type="PANTHER" id="PTHR24348:SF22">
    <property type="entry name" value="NON-SPECIFIC SERINE_THREONINE PROTEIN KINASE"/>
    <property type="match status" value="1"/>
</dbReference>
<dbReference type="GO" id="GO:0034727">
    <property type="term" value="P:piecemeal microautophagy of the nucleus"/>
    <property type="evidence" value="ECO:0007669"/>
    <property type="project" value="TreeGrafter"/>
</dbReference>
<dbReference type="PROSITE" id="PS00108">
    <property type="entry name" value="PROTEIN_KINASE_ST"/>
    <property type="match status" value="1"/>
</dbReference>